<name>C5BZ01_BEUC1</name>
<feature type="domain" description="DUF58" evidence="2">
    <location>
        <begin position="204"/>
        <end position="380"/>
    </location>
</feature>
<dbReference type="EMBL" id="CP001618">
    <property type="protein sequence ID" value="ACQ81116.1"/>
    <property type="molecule type" value="Genomic_DNA"/>
</dbReference>
<gene>
    <name evidence="3" type="ordered locus">Bcav_2871</name>
</gene>
<evidence type="ECO:0000313" key="3">
    <source>
        <dbReference type="EMBL" id="ACQ81116.1"/>
    </source>
</evidence>
<dbReference type="AlphaFoldDB" id="C5BZ01"/>
<dbReference type="OrthoDB" id="9776116at2"/>
<evidence type="ECO:0000259" key="2">
    <source>
        <dbReference type="Pfam" id="PF01882"/>
    </source>
</evidence>
<proteinExistence type="predicted"/>
<dbReference type="KEGG" id="bcv:Bcav_2871"/>
<keyword evidence="1" id="KW-0812">Transmembrane</keyword>
<dbReference type="PANTHER" id="PTHR33608:SF14">
    <property type="entry name" value="POSSIBLE CONSERVED SECRETED PROTEIN"/>
    <property type="match status" value="1"/>
</dbReference>
<evidence type="ECO:0000256" key="1">
    <source>
        <dbReference type="SAM" id="Phobius"/>
    </source>
</evidence>
<dbReference type="RefSeq" id="WP_015883356.1">
    <property type="nucleotide sequence ID" value="NC_012669.1"/>
</dbReference>
<organism evidence="3 4">
    <name type="scientific">Beutenbergia cavernae (strain ATCC BAA-8 / DSM 12333 / CCUG 43141 / JCM 11478 / NBRC 16432 / NCIMB 13614 / HKI 0122)</name>
    <dbReference type="NCBI Taxonomy" id="471853"/>
    <lineage>
        <taxon>Bacteria</taxon>
        <taxon>Bacillati</taxon>
        <taxon>Actinomycetota</taxon>
        <taxon>Actinomycetes</taxon>
        <taxon>Micrococcales</taxon>
        <taxon>Beutenbergiaceae</taxon>
        <taxon>Beutenbergia</taxon>
    </lineage>
</organism>
<feature type="transmembrane region" description="Helical" evidence="1">
    <location>
        <begin position="25"/>
        <end position="43"/>
    </location>
</feature>
<protein>
    <recommendedName>
        <fullName evidence="2">DUF58 domain-containing protein</fullName>
    </recommendedName>
</protein>
<reference evidence="3 4" key="1">
    <citation type="journal article" date="2009" name="Stand. Genomic Sci.">
        <title>Complete genome sequence of Beutenbergia cavernae type strain (HKI 0122).</title>
        <authorList>
            <person name="Land M."/>
            <person name="Pukall R."/>
            <person name="Abt B."/>
            <person name="Goker M."/>
            <person name="Rohde M."/>
            <person name="Glavina Del Rio T."/>
            <person name="Tice H."/>
            <person name="Copeland A."/>
            <person name="Cheng J.F."/>
            <person name="Lucas S."/>
            <person name="Chen F."/>
            <person name="Nolan M."/>
            <person name="Bruce D."/>
            <person name="Goodwin L."/>
            <person name="Pitluck S."/>
            <person name="Ivanova N."/>
            <person name="Mavromatis K."/>
            <person name="Ovchinnikova G."/>
            <person name="Pati A."/>
            <person name="Chen A."/>
            <person name="Palaniappan K."/>
            <person name="Hauser L."/>
            <person name="Chang Y.J."/>
            <person name="Jefferies C.C."/>
            <person name="Saunders E."/>
            <person name="Brettin T."/>
            <person name="Detter J.C."/>
            <person name="Han C."/>
            <person name="Chain P."/>
            <person name="Bristow J."/>
            <person name="Eisen J.A."/>
            <person name="Markowitz V."/>
            <person name="Hugenholtz P."/>
            <person name="Kyrpides N.C."/>
            <person name="Klenk H.P."/>
            <person name="Lapidus A."/>
        </authorList>
    </citation>
    <scope>NUCLEOTIDE SEQUENCE [LARGE SCALE GENOMIC DNA]</scope>
    <source>
        <strain evidence="4">ATCC BAA-8 / DSM 12333 / NBRC 16432</strain>
    </source>
</reference>
<keyword evidence="4" id="KW-1185">Reference proteome</keyword>
<keyword evidence="1" id="KW-0472">Membrane</keyword>
<dbReference type="eggNOG" id="COG1721">
    <property type="taxonomic scope" value="Bacteria"/>
</dbReference>
<dbReference type="InterPro" id="IPR002881">
    <property type="entry name" value="DUF58"/>
</dbReference>
<accession>C5BZ01</accession>
<dbReference type="Pfam" id="PF01882">
    <property type="entry name" value="DUF58"/>
    <property type="match status" value="1"/>
</dbReference>
<dbReference type="STRING" id="471853.Bcav_2871"/>
<dbReference type="Proteomes" id="UP000007962">
    <property type="component" value="Chromosome"/>
</dbReference>
<sequence length="446" mass="47445">MTTPSGAPRPFAAVGSARPTWRPGLAAASVAVAAILLAFVGLLAARPDVALLGAPMLLTVAYALARPRGVPAVRLREQHVRAEAGRFTGALEIDDGGASTVRLRVSTPGFRSVEALLAADARAEVAVVSARTGPQEFFRTDWIAEGVDAAFVTEPRLVPAVRVTVEPAMHALGQQPLPFRLLGLTGAHTGRRPGDGDDLHDIAPFAPGDRLRRIDWRVTARRGTQSGAATELYVRRTRARADAVVMLVVDSRDDVGADVVTWAGGIPVPRDEPTSLDIAREAAASIGRAFLAGGDRVGLEDLSVRRRGVRPGSGRAHLDRITYRLALSRPEGDPSRRLRPPQVPSGALVVLVSTFLDAQSARMARLWRASGHRVVAVDVLPATRTDRLDDAELTAYRLVALARSTALERLVREGVELVSWTGPGGPVAASVALAALRRARPAEARR</sequence>
<dbReference type="PANTHER" id="PTHR33608">
    <property type="entry name" value="BLL2464 PROTEIN"/>
    <property type="match status" value="1"/>
</dbReference>
<evidence type="ECO:0000313" key="4">
    <source>
        <dbReference type="Proteomes" id="UP000007962"/>
    </source>
</evidence>
<feature type="transmembrane region" description="Helical" evidence="1">
    <location>
        <begin position="49"/>
        <end position="65"/>
    </location>
</feature>
<dbReference type="HOGENOM" id="CLU_052321_0_0_11"/>
<keyword evidence="1" id="KW-1133">Transmembrane helix</keyword>